<evidence type="ECO:0000313" key="1">
    <source>
        <dbReference type="EMBL" id="ALP43402.1"/>
    </source>
</evidence>
<dbReference type="AlphaFoldDB" id="A0A0S2SNU5"/>
<accession>A0A0S2SNU5</accession>
<protein>
    <submittedName>
        <fullName evidence="1">Uncharacterized protein</fullName>
    </submittedName>
</protein>
<sequence length="31" mass="3687">MTNIFLLDNVDSFTYCLHADQFRPSKEQTHD</sequence>
<organism evidence="1 2">
    <name type="scientific">Aeromonas schubertii</name>
    <dbReference type="NCBI Taxonomy" id="652"/>
    <lineage>
        <taxon>Bacteria</taxon>
        <taxon>Pseudomonadati</taxon>
        <taxon>Pseudomonadota</taxon>
        <taxon>Gammaproteobacteria</taxon>
        <taxon>Aeromonadales</taxon>
        <taxon>Aeromonadaceae</taxon>
        <taxon>Aeromonas</taxon>
    </lineage>
</organism>
<reference evidence="2" key="1">
    <citation type="submission" date="2015-10" db="EMBL/GenBank/DDBJ databases">
        <title>Complete Genome Sequence of Aeromonas schubertii strain WL1483.</title>
        <authorList>
            <person name="Liu L."/>
        </authorList>
    </citation>
    <scope>NUCLEOTIDE SEQUENCE [LARGE SCALE GENOMIC DNA]</scope>
    <source>
        <strain evidence="2">WL1483</strain>
    </source>
</reference>
<dbReference type="EMBL" id="CP013067">
    <property type="protein sequence ID" value="ALP43402.1"/>
    <property type="molecule type" value="Genomic_DNA"/>
</dbReference>
<dbReference type="Proteomes" id="UP000058114">
    <property type="component" value="Chromosome"/>
</dbReference>
<proteinExistence type="predicted"/>
<dbReference type="PATRIC" id="fig|652.5.peg.971"/>
<dbReference type="KEGG" id="asr:WL1483_3983"/>
<reference evidence="1 2" key="2">
    <citation type="journal article" date="2016" name="Genome Announc.">
        <title>Complete Genome Sequence of the Highly Virulent Aeromonas schubertii Strain WL1483, Isolated from Diseased Snakehead Fish (Channa argus) in China.</title>
        <authorList>
            <person name="Liu L."/>
            <person name="Li N."/>
            <person name="Zhang D."/>
            <person name="Fu X."/>
            <person name="Shi C."/>
            <person name="Lin Q."/>
            <person name="Hao G."/>
        </authorList>
    </citation>
    <scope>NUCLEOTIDE SEQUENCE [LARGE SCALE GENOMIC DNA]</scope>
    <source>
        <strain evidence="1 2">WL1483</strain>
    </source>
</reference>
<name>A0A0S2SNU5_9GAMM</name>
<gene>
    <name evidence="1" type="ORF">WL1483_3983</name>
</gene>
<evidence type="ECO:0000313" key="2">
    <source>
        <dbReference type="Proteomes" id="UP000058114"/>
    </source>
</evidence>